<sequence>MTPESQPRPWWLAVAVILLGLVCLWGASSLPPASRYAGIGPGSFAMIIGGALVILGGLLGVQIWRGERFEPQETENADASGRMNPRAFFYALLAVSLPIVTMKTLGLPFTAMLSFTLVARAFGSKTLVLDIITGAILGSLAWFLFDKLGLQLGAFFPLAGV</sequence>
<keyword evidence="1" id="KW-1133">Transmembrane helix</keyword>
<dbReference type="EMBL" id="JBHUEN010000018">
    <property type="protein sequence ID" value="MFD1881395.1"/>
    <property type="molecule type" value="Genomic_DNA"/>
</dbReference>
<name>A0ABW4R5F3_9RHOB</name>
<feature type="transmembrane region" description="Helical" evidence="1">
    <location>
        <begin position="127"/>
        <end position="145"/>
    </location>
</feature>
<gene>
    <name evidence="3" type="ORF">ACFSCT_06660</name>
</gene>
<feature type="domain" description="DUF1468" evidence="2">
    <location>
        <begin position="11"/>
        <end position="148"/>
    </location>
</feature>
<evidence type="ECO:0000313" key="4">
    <source>
        <dbReference type="Proteomes" id="UP001597213"/>
    </source>
</evidence>
<proteinExistence type="predicted"/>
<comment type="caution">
    <text evidence="3">The sequence shown here is derived from an EMBL/GenBank/DDBJ whole genome shotgun (WGS) entry which is preliminary data.</text>
</comment>
<evidence type="ECO:0000313" key="3">
    <source>
        <dbReference type="EMBL" id="MFD1881395.1"/>
    </source>
</evidence>
<dbReference type="Pfam" id="PF07331">
    <property type="entry name" value="TctB"/>
    <property type="match status" value="1"/>
</dbReference>
<feature type="transmembrane region" description="Helical" evidence="1">
    <location>
        <begin position="45"/>
        <end position="66"/>
    </location>
</feature>
<feature type="transmembrane region" description="Helical" evidence="1">
    <location>
        <begin position="87"/>
        <end position="107"/>
    </location>
</feature>
<accession>A0ABW4R5F3</accession>
<keyword evidence="1" id="KW-0812">Transmembrane</keyword>
<keyword evidence="1" id="KW-0472">Membrane</keyword>
<protein>
    <submittedName>
        <fullName evidence="3">Tripartite tricarboxylate transporter TctB family protein</fullName>
    </submittedName>
</protein>
<evidence type="ECO:0000256" key="1">
    <source>
        <dbReference type="SAM" id="Phobius"/>
    </source>
</evidence>
<evidence type="ECO:0000259" key="2">
    <source>
        <dbReference type="Pfam" id="PF07331"/>
    </source>
</evidence>
<organism evidence="3 4">
    <name type="scientific">Paracoccus pacificus</name>
    <dbReference type="NCBI Taxonomy" id="1463598"/>
    <lineage>
        <taxon>Bacteria</taxon>
        <taxon>Pseudomonadati</taxon>
        <taxon>Pseudomonadota</taxon>
        <taxon>Alphaproteobacteria</taxon>
        <taxon>Rhodobacterales</taxon>
        <taxon>Paracoccaceae</taxon>
        <taxon>Paracoccus</taxon>
    </lineage>
</organism>
<keyword evidence="4" id="KW-1185">Reference proteome</keyword>
<dbReference type="RefSeq" id="WP_379141214.1">
    <property type="nucleotide sequence ID" value="NZ_JBHUEN010000018.1"/>
</dbReference>
<dbReference type="InterPro" id="IPR009936">
    <property type="entry name" value="DUF1468"/>
</dbReference>
<dbReference type="Proteomes" id="UP001597213">
    <property type="component" value="Unassembled WGS sequence"/>
</dbReference>
<reference evidence="4" key="1">
    <citation type="journal article" date="2019" name="Int. J. Syst. Evol. Microbiol.">
        <title>The Global Catalogue of Microorganisms (GCM) 10K type strain sequencing project: providing services to taxonomists for standard genome sequencing and annotation.</title>
        <authorList>
            <consortium name="The Broad Institute Genomics Platform"/>
            <consortium name="The Broad Institute Genome Sequencing Center for Infectious Disease"/>
            <person name="Wu L."/>
            <person name="Ma J."/>
        </authorList>
    </citation>
    <scope>NUCLEOTIDE SEQUENCE [LARGE SCALE GENOMIC DNA]</scope>
    <source>
        <strain evidence="4">CCUG 56029</strain>
    </source>
</reference>